<dbReference type="SUPFAM" id="SSF82615">
    <property type="entry name" value="Polo-box domain"/>
    <property type="match status" value="2"/>
</dbReference>
<dbReference type="GO" id="GO:0007052">
    <property type="term" value="P:mitotic spindle organization"/>
    <property type="evidence" value="ECO:0007669"/>
    <property type="project" value="TreeGrafter"/>
</dbReference>
<dbReference type="Pfam" id="PF00659">
    <property type="entry name" value="POLO_box"/>
    <property type="match status" value="2"/>
</dbReference>
<dbReference type="GO" id="GO:0005813">
    <property type="term" value="C:centrosome"/>
    <property type="evidence" value="ECO:0007669"/>
    <property type="project" value="TreeGrafter"/>
</dbReference>
<comment type="similarity">
    <text evidence="10">Belongs to the protein kinase superfamily. Ser/Thr protein kinase family. CDC5/Polo subfamily.</text>
</comment>
<reference evidence="14 15" key="1">
    <citation type="submission" date="2015-07" db="EMBL/GenBank/DDBJ databases">
        <title>The genome of Eufriesea mexicana.</title>
        <authorList>
            <person name="Pan H."/>
            <person name="Kapheim K."/>
        </authorList>
    </citation>
    <scope>NUCLEOTIDE SEQUENCE [LARGE SCALE GENOMIC DNA]</scope>
    <source>
        <strain evidence="14">0111107269</strain>
        <tissue evidence="14">Whole body</tissue>
    </source>
</reference>
<evidence type="ECO:0000256" key="3">
    <source>
        <dbReference type="ARBA" id="ARBA00022737"/>
    </source>
</evidence>
<dbReference type="AlphaFoldDB" id="A0A310SMW5"/>
<dbReference type="GO" id="GO:0005737">
    <property type="term" value="C:cytoplasm"/>
    <property type="evidence" value="ECO:0007669"/>
    <property type="project" value="TreeGrafter"/>
</dbReference>
<evidence type="ECO:0000256" key="2">
    <source>
        <dbReference type="ARBA" id="ARBA00022679"/>
    </source>
</evidence>
<dbReference type="FunFam" id="3.30.200.20:FF:000042">
    <property type="entry name" value="Aurora kinase A"/>
    <property type="match status" value="1"/>
</dbReference>
<dbReference type="PROSITE" id="PS50011">
    <property type="entry name" value="PROTEIN_KINASE_DOM"/>
    <property type="match status" value="1"/>
</dbReference>
<dbReference type="GO" id="GO:0000922">
    <property type="term" value="C:spindle pole"/>
    <property type="evidence" value="ECO:0007669"/>
    <property type="project" value="TreeGrafter"/>
</dbReference>
<evidence type="ECO:0000259" key="13">
    <source>
        <dbReference type="PROSITE" id="PS50078"/>
    </source>
</evidence>
<sequence>MLPSNSLEVEVGSSSPSRESFLLETMPSELHTEIASCFLETEVVARCQEESNETAKTIPESECSKKKIESAGSTRSVNDRPRQSFSKGSASLQSLVRRKSRKHGASSLSLDVDLSTYSSHPSCPLDPPKENGVNAYRNDEETTCMTTRTSTLIYASSVQLSPRGGNNVQDVSSSNNNVATVTTTSASNVTSSVSGSRVYNTALSLIRTTSVITAGPSTSSCSNSAEEESGYVVDPAQGNAYHMGQLLGKGGFAQVFLMTDVNNGKEYACKIIRKNRMQKVHMQKIAREIMIHKELNHVNVVQLHHYFEDNLNVYMLLEACPRKSLMHVLKYRGKVTEPEARYYMKQMVTGVAYIHAQNIVHRDLKPGNMFLSDRMIVKIGDFGLATRLDGQPRRVSFGSDGVTSRCFNVYCNVASQEAHVNMQTLAITLKTWERSNLDRIMNYNIPGFEQNLSWTICGTPNYIAPEVLYKRAYSYEADVWALGCILYALLVGQPPFDTTSLQETYDRICNNHYREVDDSIASRNGQDLIKWLLQPNPELRPSLERVKEHAYLTKEHVPTSLPLISCYQMPRASVINPVSPPSSNSINSRNQKFNNTQFHSTQQSQQLHEQLQDDEINLSQHTLQKASKLISWLARKFREVPKFRQRLSSVLCPDHKKMGYTAQSMQMHQALENCITEIKFKNKLRNHPPVRDIVPLFITKWIDYSNKYGLGFQLSDKSVGILFNDHTKISYTHDRRRVEYVTTDDEVTRYHREEDVPATLQKKLVLLQRFTQYMNKFMTEGGEIKKHRVPPKHSKNVCVPRMRRWLRTDKIIMMELSVPLLQVNFFQDHTKLVVSQESPNKGYLITYIDTSRRTSSYWLNDIRDFGCTADIYERLYYVYKVSREFAEMHNNTIACIIKDTPQNVSFV</sequence>
<keyword evidence="4 9" id="KW-0547">Nucleotide-binding</keyword>
<keyword evidence="3" id="KW-0677">Repeat</keyword>
<comment type="catalytic activity">
    <reaction evidence="8">
        <text>L-seryl-[protein] + ATP = O-phospho-L-seryl-[protein] + ADP + H(+)</text>
        <dbReference type="Rhea" id="RHEA:17989"/>
        <dbReference type="Rhea" id="RHEA-COMP:9863"/>
        <dbReference type="Rhea" id="RHEA-COMP:11604"/>
        <dbReference type="ChEBI" id="CHEBI:15378"/>
        <dbReference type="ChEBI" id="CHEBI:29999"/>
        <dbReference type="ChEBI" id="CHEBI:30616"/>
        <dbReference type="ChEBI" id="CHEBI:83421"/>
        <dbReference type="ChEBI" id="CHEBI:456216"/>
        <dbReference type="EC" id="2.7.11.21"/>
    </reaction>
</comment>
<dbReference type="EMBL" id="KQ761843">
    <property type="protein sequence ID" value="OAD56596.1"/>
    <property type="molecule type" value="Genomic_DNA"/>
</dbReference>
<organism evidence="14 15">
    <name type="scientific">Eufriesea mexicana</name>
    <dbReference type="NCBI Taxonomy" id="516756"/>
    <lineage>
        <taxon>Eukaryota</taxon>
        <taxon>Metazoa</taxon>
        <taxon>Ecdysozoa</taxon>
        <taxon>Arthropoda</taxon>
        <taxon>Hexapoda</taxon>
        <taxon>Insecta</taxon>
        <taxon>Pterygota</taxon>
        <taxon>Neoptera</taxon>
        <taxon>Endopterygota</taxon>
        <taxon>Hymenoptera</taxon>
        <taxon>Apocrita</taxon>
        <taxon>Aculeata</taxon>
        <taxon>Apoidea</taxon>
        <taxon>Anthophila</taxon>
        <taxon>Apidae</taxon>
        <taxon>Eufriesea</taxon>
    </lineage>
</organism>
<dbReference type="GO" id="GO:0106310">
    <property type="term" value="F:protein serine kinase activity"/>
    <property type="evidence" value="ECO:0007669"/>
    <property type="project" value="RHEA"/>
</dbReference>
<dbReference type="InterPro" id="IPR036947">
    <property type="entry name" value="POLO_box_dom_sf"/>
</dbReference>
<comment type="catalytic activity">
    <reaction evidence="7 10">
        <text>L-threonyl-[protein] + ATP = O-phospho-L-threonyl-[protein] + ADP + H(+)</text>
        <dbReference type="Rhea" id="RHEA:46608"/>
        <dbReference type="Rhea" id="RHEA-COMP:11060"/>
        <dbReference type="Rhea" id="RHEA-COMP:11605"/>
        <dbReference type="ChEBI" id="CHEBI:15378"/>
        <dbReference type="ChEBI" id="CHEBI:30013"/>
        <dbReference type="ChEBI" id="CHEBI:30616"/>
        <dbReference type="ChEBI" id="CHEBI:61977"/>
        <dbReference type="ChEBI" id="CHEBI:456216"/>
        <dbReference type="EC" id="2.7.11.21"/>
    </reaction>
</comment>
<evidence type="ECO:0000256" key="9">
    <source>
        <dbReference type="PROSITE-ProRule" id="PRU10141"/>
    </source>
</evidence>
<evidence type="ECO:0000256" key="7">
    <source>
        <dbReference type="ARBA" id="ARBA00047802"/>
    </source>
</evidence>
<dbReference type="InterPro" id="IPR000959">
    <property type="entry name" value="POLO_box_dom"/>
</dbReference>
<accession>A0A310SMW5</accession>
<feature type="compositionally biased region" description="Polar residues" evidence="11">
    <location>
        <begin position="83"/>
        <end position="94"/>
    </location>
</feature>
<dbReference type="Pfam" id="PF00069">
    <property type="entry name" value="Pkinase"/>
    <property type="match status" value="2"/>
</dbReference>
<evidence type="ECO:0000259" key="12">
    <source>
        <dbReference type="PROSITE" id="PS50011"/>
    </source>
</evidence>
<gene>
    <name evidence="14" type="ORF">WN48_03281</name>
</gene>
<dbReference type="PROSITE" id="PS50078">
    <property type="entry name" value="POLO_BOX"/>
    <property type="match status" value="2"/>
</dbReference>
<evidence type="ECO:0000313" key="14">
    <source>
        <dbReference type="EMBL" id="OAD56596.1"/>
    </source>
</evidence>
<evidence type="ECO:0000256" key="1">
    <source>
        <dbReference type="ARBA" id="ARBA00022527"/>
    </source>
</evidence>
<evidence type="ECO:0000256" key="4">
    <source>
        <dbReference type="ARBA" id="ARBA00022741"/>
    </source>
</evidence>
<dbReference type="SUPFAM" id="SSF56112">
    <property type="entry name" value="Protein kinase-like (PK-like)"/>
    <property type="match status" value="1"/>
</dbReference>
<dbReference type="CDD" id="cd13117">
    <property type="entry name" value="POLO_box_2"/>
    <property type="match status" value="1"/>
</dbReference>
<keyword evidence="5 10" id="KW-0418">Kinase</keyword>
<dbReference type="PROSITE" id="PS00107">
    <property type="entry name" value="PROTEIN_KINASE_ATP"/>
    <property type="match status" value="1"/>
</dbReference>
<evidence type="ECO:0000256" key="6">
    <source>
        <dbReference type="ARBA" id="ARBA00022840"/>
    </source>
</evidence>
<evidence type="ECO:0000256" key="10">
    <source>
        <dbReference type="RuleBase" id="RU361162"/>
    </source>
</evidence>
<keyword evidence="6 9" id="KW-0067">ATP-binding</keyword>
<feature type="region of interest" description="Disordered" evidence="11">
    <location>
        <begin position="52"/>
        <end position="103"/>
    </location>
</feature>
<keyword evidence="2 10" id="KW-0808">Transferase</keyword>
<keyword evidence="1 10" id="KW-0723">Serine/threonine-protein kinase</keyword>
<evidence type="ECO:0000313" key="15">
    <source>
        <dbReference type="Proteomes" id="UP000250275"/>
    </source>
</evidence>
<dbReference type="GO" id="GO:0005634">
    <property type="term" value="C:nucleus"/>
    <property type="evidence" value="ECO:0007669"/>
    <property type="project" value="TreeGrafter"/>
</dbReference>
<name>A0A310SMW5_9HYME</name>
<dbReference type="Gene3D" id="3.30.200.20">
    <property type="entry name" value="Phosphorylase Kinase, domain 1"/>
    <property type="match status" value="1"/>
</dbReference>
<evidence type="ECO:0000256" key="5">
    <source>
        <dbReference type="ARBA" id="ARBA00022777"/>
    </source>
</evidence>
<dbReference type="CDD" id="cd13118">
    <property type="entry name" value="POLO_box_1"/>
    <property type="match status" value="1"/>
</dbReference>
<dbReference type="InterPro" id="IPR017441">
    <property type="entry name" value="Protein_kinase_ATP_BS"/>
</dbReference>
<dbReference type="Proteomes" id="UP000250275">
    <property type="component" value="Unassembled WGS sequence"/>
</dbReference>
<dbReference type="GO" id="GO:0005524">
    <property type="term" value="F:ATP binding"/>
    <property type="evidence" value="ECO:0007669"/>
    <property type="project" value="UniProtKB-UniRule"/>
</dbReference>
<dbReference type="Gene3D" id="3.30.1120.30">
    <property type="entry name" value="POLO box domain"/>
    <property type="match status" value="2"/>
</dbReference>
<dbReference type="InterPro" id="IPR000719">
    <property type="entry name" value="Prot_kinase_dom"/>
</dbReference>
<proteinExistence type="inferred from homology"/>
<dbReference type="GO" id="GO:0004674">
    <property type="term" value="F:protein serine/threonine kinase activity"/>
    <property type="evidence" value="ECO:0007669"/>
    <property type="project" value="UniProtKB-KW"/>
</dbReference>
<dbReference type="InterPro" id="IPR011009">
    <property type="entry name" value="Kinase-like_dom_sf"/>
</dbReference>
<keyword evidence="15" id="KW-1185">Reference proteome</keyword>
<dbReference type="PANTHER" id="PTHR24345">
    <property type="entry name" value="SERINE/THREONINE-PROTEIN KINASE PLK"/>
    <property type="match status" value="1"/>
</dbReference>
<dbReference type="SMART" id="SM00220">
    <property type="entry name" value="S_TKc"/>
    <property type="match status" value="1"/>
</dbReference>
<evidence type="ECO:0000256" key="8">
    <source>
        <dbReference type="ARBA" id="ARBA00048347"/>
    </source>
</evidence>
<dbReference type="InterPro" id="IPR033701">
    <property type="entry name" value="POLO_box_1"/>
</dbReference>
<feature type="domain" description="POLO box" evidence="13">
    <location>
        <begin position="801"/>
        <end position="887"/>
    </location>
</feature>
<dbReference type="GO" id="GO:0000776">
    <property type="term" value="C:kinetochore"/>
    <property type="evidence" value="ECO:0007669"/>
    <property type="project" value="TreeGrafter"/>
</dbReference>
<dbReference type="PROSITE" id="PS00108">
    <property type="entry name" value="PROTEIN_KINASE_ST"/>
    <property type="match status" value="1"/>
</dbReference>
<dbReference type="InterPro" id="IPR033695">
    <property type="entry name" value="POLO_box_2"/>
</dbReference>
<feature type="domain" description="Protein kinase" evidence="12">
    <location>
        <begin position="241"/>
        <end position="552"/>
    </location>
</feature>
<dbReference type="EC" id="2.7.11.21" evidence="10"/>
<dbReference type="OrthoDB" id="408964at2759"/>
<protein>
    <recommendedName>
        <fullName evidence="10">Serine/threonine-protein kinase PLK</fullName>
        <ecNumber evidence="10">2.7.11.21</ecNumber>
    </recommendedName>
    <alternativeName>
        <fullName evidence="10">Polo-like kinase</fullName>
    </alternativeName>
</protein>
<feature type="binding site" evidence="9">
    <location>
        <position position="274"/>
    </location>
    <ligand>
        <name>ATP</name>
        <dbReference type="ChEBI" id="CHEBI:30616"/>
    </ligand>
</feature>
<dbReference type="InterPro" id="IPR008271">
    <property type="entry name" value="Ser/Thr_kinase_AS"/>
</dbReference>
<dbReference type="Gene3D" id="1.10.510.10">
    <property type="entry name" value="Transferase(Phosphotransferase) domain 1"/>
    <property type="match status" value="1"/>
</dbReference>
<feature type="domain" description="POLO box" evidence="13">
    <location>
        <begin position="697"/>
        <end position="776"/>
    </location>
</feature>
<evidence type="ECO:0000256" key="11">
    <source>
        <dbReference type="SAM" id="MobiDB-lite"/>
    </source>
</evidence>
<dbReference type="PANTHER" id="PTHR24345:SF0">
    <property type="entry name" value="CELL CYCLE SERINE_THREONINE-PROTEIN KINASE CDC5_MSD2"/>
    <property type="match status" value="1"/>
</dbReference>